<dbReference type="InterPro" id="IPR016158">
    <property type="entry name" value="Cullin_homology"/>
</dbReference>
<keyword evidence="5" id="KW-1185">Reference proteome</keyword>
<evidence type="ECO:0000313" key="5">
    <source>
        <dbReference type="Proteomes" id="UP000692954"/>
    </source>
</evidence>
<comment type="caution">
    <text evidence="4">The sequence shown here is derived from an EMBL/GenBank/DDBJ whole genome shotgun (WGS) entry which is preliminary data.</text>
</comment>
<dbReference type="EMBL" id="CAJJDN010000013">
    <property type="protein sequence ID" value="CAD8059132.1"/>
    <property type="molecule type" value="Genomic_DNA"/>
</dbReference>
<feature type="domain" description="Cullin family profile" evidence="3">
    <location>
        <begin position="423"/>
        <end position="656"/>
    </location>
</feature>
<gene>
    <name evidence="4" type="ORF">PSON_ATCC_30995.1.T0130069</name>
</gene>
<dbReference type="AlphaFoldDB" id="A0A8S1L179"/>
<dbReference type="InterPro" id="IPR001373">
    <property type="entry name" value="Cullin_N"/>
</dbReference>
<comment type="similarity">
    <text evidence="1 2">Belongs to the cullin family.</text>
</comment>
<protein>
    <recommendedName>
        <fullName evidence="3">Cullin family profile domain-containing protein</fullName>
    </recommendedName>
</protein>
<evidence type="ECO:0000259" key="3">
    <source>
        <dbReference type="PROSITE" id="PS50069"/>
    </source>
</evidence>
<reference evidence="4" key="1">
    <citation type="submission" date="2021-01" db="EMBL/GenBank/DDBJ databases">
        <authorList>
            <consortium name="Genoscope - CEA"/>
            <person name="William W."/>
        </authorList>
    </citation>
    <scope>NUCLEOTIDE SEQUENCE</scope>
</reference>
<dbReference type="GO" id="GO:0006511">
    <property type="term" value="P:ubiquitin-dependent protein catabolic process"/>
    <property type="evidence" value="ECO:0007669"/>
    <property type="project" value="InterPro"/>
</dbReference>
<evidence type="ECO:0000313" key="4">
    <source>
        <dbReference type="EMBL" id="CAD8059132.1"/>
    </source>
</evidence>
<evidence type="ECO:0000256" key="2">
    <source>
        <dbReference type="RuleBase" id="RU003829"/>
    </source>
</evidence>
<dbReference type="GO" id="GO:0031625">
    <property type="term" value="F:ubiquitin protein ligase binding"/>
    <property type="evidence" value="ECO:0007669"/>
    <property type="project" value="InterPro"/>
</dbReference>
<dbReference type="PANTHER" id="PTHR11932">
    <property type="entry name" value="CULLIN"/>
    <property type="match status" value="1"/>
</dbReference>
<dbReference type="InterPro" id="IPR019559">
    <property type="entry name" value="Cullin_neddylation_domain"/>
</dbReference>
<organism evidence="4 5">
    <name type="scientific">Paramecium sonneborni</name>
    <dbReference type="NCBI Taxonomy" id="65129"/>
    <lineage>
        <taxon>Eukaryota</taxon>
        <taxon>Sar</taxon>
        <taxon>Alveolata</taxon>
        <taxon>Ciliophora</taxon>
        <taxon>Intramacronucleata</taxon>
        <taxon>Oligohymenophorea</taxon>
        <taxon>Peniculida</taxon>
        <taxon>Parameciidae</taxon>
        <taxon>Paramecium</taxon>
    </lineage>
</organism>
<dbReference type="Proteomes" id="UP000692954">
    <property type="component" value="Unassembled WGS sequence"/>
</dbReference>
<sequence>MNQQNILNNNKEILEQYTNEVCKQLRSLEVVSTSTSRSKYMTLYNWTFEFKQDTVIQLKIIFENWLFSYLQKLTIPALLNSQNFIESFIHEWVLLKSLLRYFTIFFHNYEQLIGTTELFIVELGLYHFDKLVLSHDIIKQRFKQSFIDVLNQIRKTNNQNQKQQLTIFAKILDLNSLAQISRLEITSNDKEVLISVRQRIQRMANLKYPESTYDSLLFDSVQEGTKKFYSELSQEWIQTGSSTEYVQKATSQIEIEDTLKEQFYSKFTKQNEITKTFINELLEQKVDQIVSNPQDGMYQQMVSLKNSDNLSPISKIYQLYKNASNYIEKLLFEFQSFVKNQIQQILTESEENNQVQQQNPQQPRLTQQQLANRNLQIHLTQIENLQNFYEYCIRLVQICFEGSHRFRNNMELAFKEKLNQADRFMDKLSIYIHLSLKDKLKETSNEDDRLKFEKFNKNILSFIQLINSRGRLFLKITDNLKSRIFRGEIKNQGYEEEFLKSLRREHPEHLPSDLLTVWKDFKYYRNLDNEIQTNLHNQKILIGTNIQFTIFTRTNSLKEFSNQNRRDQVKPPLMIEQAINQMERFYQTKQQTEKKSLVWNYKIGQSTINYKFGPSAQQVGKIIVSNLQLFIIIYLKQHGGRTKPELLNDTGINYEEELTQQMENLLDSRIIVENQGKFFLQTEQSKLKVQIVPNRPLTLLPKRIGENSEDQIVLKKERDLKIQSSIVRLMKTNKEMLYPQIYGGVQRGLLGYYDFSSHDILAQIDELINANYIKRDDRINNKFLYTPV</sequence>
<evidence type="ECO:0000256" key="1">
    <source>
        <dbReference type="PROSITE-ProRule" id="PRU00330"/>
    </source>
</evidence>
<dbReference type="OrthoDB" id="27073at2759"/>
<dbReference type="InterPro" id="IPR045093">
    <property type="entry name" value="Cullin"/>
</dbReference>
<dbReference type="PROSITE" id="PS50069">
    <property type="entry name" value="CULLIN_2"/>
    <property type="match status" value="1"/>
</dbReference>
<name>A0A8S1L179_9CILI</name>
<dbReference type="Pfam" id="PF00888">
    <property type="entry name" value="Cullin"/>
    <property type="match status" value="1"/>
</dbReference>
<dbReference type="SMART" id="SM00884">
    <property type="entry name" value="Cullin_Nedd8"/>
    <property type="match status" value="1"/>
</dbReference>
<proteinExistence type="inferred from homology"/>
<accession>A0A8S1L179</accession>
<dbReference type="Pfam" id="PF10557">
    <property type="entry name" value="Cullin_Nedd8"/>
    <property type="match status" value="1"/>
</dbReference>